<dbReference type="InterPro" id="IPR023213">
    <property type="entry name" value="CAT-like_dom_sf"/>
</dbReference>
<dbReference type="Gene3D" id="3.40.50.980">
    <property type="match status" value="2"/>
</dbReference>
<dbReference type="CDD" id="cd05930">
    <property type="entry name" value="A_NRPS"/>
    <property type="match status" value="1"/>
</dbReference>
<sequence>MTYLRYLSKIALLDIRVWVENDQLCYEGPEETLTDVVLEQLIRFKGDIIHDRFNEFDNLRNINIVKATPNQKQLWIYQQQHPESSVYNIPILGELSGDIKLSLLTKSITSVLRNISILNSKFIYLDGEVVVLSGLNSEINYSKIIIKDSIYSQRHLIKEARKPFDLTIGKPYRIKVWRLQSDKYFLQLTVHHIISDGWSCKTLIKKICQQYISYISGNDKSIDYNYKSSFENYAFDLNKKLYDNSLFPHFQYWKNVLDKYPQIIEFPAKRSRETQSFVGHTLEVTLDLSLCFGIDQLSQNLGVSKFSVWTTIISILLHKLTGQNKLLLGFVDSNRSTQYQQSFGYFSNTLLLPFDYSKPQTGICAIKQAMQRLNDALKYAEVPFHSILETLNIKRKQGVPPLIQVIVGQELSLSSSFCNKELNVSLQLVREYKAKFDLSFYISHSDTTTNLIVEYNTALINRNEANAFIESFNSIANDLITSPNKVIKNISPLTQEWRQRLLVEWNHTHNEKYLDVDLLQLISKHVHATPNNIALYSDYDGLYYTYKDIVDRTTTIVHRIRELSETEIERIAILLPRSIDLIATILSAIKLGATFVPIDIDYPQQRIDYILDHSKAEMLVTIKDGCHILDHEILTLYTSEIINTTVENCNDFFDNSRFATQVSILYTSGSTGLPKGVICTYAGLVNRLLWMKDYLHIDDSDVILYKTSIGFDVAMWEIFLPLITGSKIVLAKQGGQRDVDYLAYLTNSQGVTVMHFVPTLFGMLLKYKKLLPKFSNVKHVVCSGEPLTLYFAQKFNELFVKKNGAKLHNFYGPTEASIDVTAYTYMGEPNNNIGYQVPIGKPIANVKLYILDDQLNPVMPGSLGQIYISGICLAEGYLYDDALTSKQFITNPYGDGIYSKLYRTGDFGVYTTDQNILFLGRQDRQVKIRGNRIELDEVEATIAQYDGVSRSLVEINENNLQERQLVAYIEMSSSDLSSDDDIRQWLIKSLPNYMLPDKIYLLAEFPVNASGKVDISELRKSLLSHSTMNTKDFIPQNDKEKVLQKVWQQVLSIGKVPLSSDFYSLGGNSITALKVVYLAEKLGVQVSLEHILATDSIRTLAKHADIIVNRIVTKQEPFALINEADKEALMHHYENAYPLTQLQCGLIYNSDNQQHIYNSYVTSLHLRLPLEKGKLETAINEVIAVHPMLRTSFNLSDFSEPLQLVHKKATFVQLEVQEPLPSLKSSADKILNDWIKTARKIKFDWSAISKIRFFVHRRSESEFQLTLVEPFLDGWSVAKLMAGIISRYHEYIQVGFLSVLDIPCYDFQYYVGLELRAKESGRDERFWHQQLDGISKTHLPAWPRQFQPRTLERISATIPTTLDDCLSDMARRLSVPLKSVLLYAHCKVLSLLSGLNTVTTGVMTNGRPGQLDADNCVGLFLNVIPLTLCLDSSSSDELVNDIFEAEMAFLPYRRFPLGQIFKIFQRDFFDVVFNYVEFEPYRELLDKGIECLSIKATD</sequence>
<dbReference type="Gene3D" id="3.30.559.30">
    <property type="entry name" value="Nonribosomal peptide synthetase, condensation domain"/>
    <property type="match status" value="2"/>
</dbReference>
<gene>
    <name evidence="2" type="ORF">AB835_06705</name>
</gene>
<dbReference type="InterPro" id="IPR010071">
    <property type="entry name" value="AA_adenyl_dom"/>
</dbReference>
<dbReference type="Pfam" id="PF18563">
    <property type="entry name" value="TubC_N"/>
    <property type="match status" value="1"/>
</dbReference>
<evidence type="ECO:0000313" key="3">
    <source>
        <dbReference type="Proteomes" id="UP000242502"/>
    </source>
</evidence>
<comment type="caution">
    <text evidence="2">The sequence shown here is derived from an EMBL/GenBank/DDBJ whole genome shotgun (WGS) entry which is preliminary data.</text>
</comment>
<organism evidence="2 3">
    <name type="scientific">Candidatus Endobugula sertula</name>
    <name type="common">Bugula neritina bacterial symbiont</name>
    <dbReference type="NCBI Taxonomy" id="62101"/>
    <lineage>
        <taxon>Bacteria</taxon>
        <taxon>Pseudomonadati</taxon>
        <taxon>Pseudomonadota</taxon>
        <taxon>Gammaproteobacteria</taxon>
        <taxon>Cellvibrionales</taxon>
        <taxon>Cellvibrionaceae</taxon>
        <taxon>Candidatus Endobugula</taxon>
    </lineage>
</organism>
<dbReference type="InterPro" id="IPR045851">
    <property type="entry name" value="AMP-bd_C_sf"/>
</dbReference>
<evidence type="ECO:0000313" key="2">
    <source>
        <dbReference type="EMBL" id="ODS23828.1"/>
    </source>
</evidence>
<dbReference type="GO" id="GO:0003824">
    <property type="term" value="F:catalytic activity"/>
    <property type="evidence" value="ECO:0007669"/>
    <property type="project" value="InterPro"/>
</dbReference>
<dbReference type="GO" id="GO:0031177">
    <property type="term" value="F:phosphopantetheine binding"/>
    <property type="evidence" value="ECO:0007669"/>
    <property type="project" value="TreeGrafter"/>
</dbReference>
<dbReference type="SUPFAM" id="SSF56801">
    <property type="entry name" value="Acetyl-CoA synthetase-like"/>
    <property type="match status" value="1"/>
</dbReference>
<feature type="domain" description="Carrier" evidence="1">
    <location>
        <begin position="1034"/>
        <end position="1111"/>
    </location>
</feature>
<dbReference type="PANTHER" id="PTHR45527:SF1">
    <property type="entry name" value="FATTY ACID SYNTHASE"/>
    <property type="match status" value="1"/>
</dbReference>
<dbReference type="Pfam" id="PF00550">
    <property type="entry name" value="PP-binding"/>
    <property type="match status" value="1"/>
</dbReference>
<proteinExistence type="predicted"/>
<dbReference type="InterPro" id="IPR036736">
    <property type="entry name" value="ACP-like_sf"/>
</dbReference>
<dbReference type="Gene3D" id="2.30.38.10">
    <property type="entry name" value="Luciferase, Domain 3"/>
    <property type="match status" value="1"/>
</dbReference>
<dbReference type="Gene3D" id="1.10.10.1830">
    <property type="entry name" value="Non-ribosomal peptide synthase, adenylation domain"/>
    <property type="match status" value="1"/>
</dbReference>
<dbReference type="Gene3D" id="3.30.300.30">
    <property type="match status" value="1"/>
</dbReference>
<reference evidence="2 3" key="1">
    <citation type="journal article" date="2016" name="Appl. Environ. Microbiol.">
        <title>Lack of Overt Genome Reduction in the Bryostatin-Producing Bryozoan Symbiont "Candidatus Endobugula sertula".</title>
        <authorList>
            <person name="Miller I.J."/>
            <person name="Vanee N."/>
            <person name="Fong S.S."/>
            <person name="Lim-Fong G.E."/>
            <person name="Kwan J.C."/>
        </authorList>
    </citation>
    <scope>NUCLEOTIDE SEQUENCE [LARGE SCALE GENOMIC DNA]</scope>
    <source>
        <strain evidence="2">AB1-4</strain>
    </source>
</reference>
<dbReference type="PROSITE" id="PS50075">
    <property type="entry name" value="CARRIER"/>
    <property type="match status" value="1"/>
</dbReference>
<evidence type="ECO:0000259" key="1">
    <source>
        <dbReference type="PROSITE" id="PS50075"/>
    </source>
</evidence>
<dbReference type="Proteomes" id="UP000242502">
    <property type="component" value="Unassembled WGS sequence"/>
</dbReference>
<dbReference type="GO" id="GO:0043041">
    <property type="term" value="P:amino acid activation for nonribosomal peptide biosynthetic process"/>
    <property type="evidence" value="ECO:0007669"/>
    <property type="project" value="TreeGrafter"/>
</dbReference>
<dbReference type="InterPro" id="IPR041464">
    <property type="entry name" value="TubC_N"/>
</dbReference>
<dbReference type="InterPro" id="IPR001242">
    <property type="entry name" value="Condensation_dom"/>
</dbReference>
<dbReference type="SUPFAM" id="SSF52777">
    <property type="entry name" value="CoA-dependent acyltransferases"/>
    <property type="match status" value="4"/>
</dbReference>
<dbReference type="Pfam" id="PF00501">
    <property type="entry name" value="AMP-binding"/>
    <property type="match status" value="1"/>
</dbReference>
<name>A0A1D2QQG1_9GAMM</name>
<dbReference type="NCBIfam" id="TIGR01733">
    <property type="entry name" value="AA-adenyl-dom"/>
    <property type="match status" value="1"/>
</dbReference>
<dbReference type="GO" id="GO:0005737">
    <property type="term" value="C:cytoplasm"/>
    <property type="evidence" value="ECO:0007669"/>
    <property type="project" value="TreeGrafter"/>
</dbReference>
<dbReference type="InterPro" id="IPR020845">
    <property type="entry name" value="AMP-binding_CS"/>
</dbReference>
<dbReference type="InterPro" id="IPR044894">
    <property type="entry name" value="TubC_N_sf"/>
</dbReference>
<dbReference type="STRING" id="62101.AB835_06705"/>
<dbReference type="Gene3D" id="3.30.559.10">
    <property type="entry name" value="Chloramphenicol acetyltransferase-like domain"/>
    <property type="match status" value="2"/>
</dbReference>
<protein>
    <recommendedName>
        <fullName evidence="1">Carrier domain-containing protein</fullName>
    </recommendedName>
</protein>
<dbReference type="InterPro" id="IPR009081">
    <property type="entry name" value="PP-bd_ACP"/>
</dbReference>
<dbReference type="Pfam" id="PF00668">
    <property type="entry name" value="Condensation"/>
    <property type="match status" value="2"/>
</dbReference>
<dbReference type="SUPFAM" id="SSF47336">
    <property type="entry name" value="ACP-like"/>
    <property type="match status" value="1"/>
</dbReference>
<dbReference type="EMBL" id="MDLC01000019">
    <property type="protein sequence ID" value="ODS23828.1"/>
    <property type="molecule type" value="Genomic_DNA"/>
</dbReference>
<accession>A0A1D2QQG1</accession>
<dbReference type="InterPro" id="IPR000873">
    <property type="entry name" value="AMP-dep_synth/lig_dom"/>
</dbReference>
<dbReference type="Gene3D" id="1.10.1200.10">
    <property type="entry name" value="ACP-like"/>
    <property type="match status" value="1"/>
</dbReference>
<dbReference type="GO" id="GO:0044550">
    <property type="term" value="P:secondary metabolite biosynthetic process"/>
    <property type="evidence" value="ECO:0007669"/>
    <property type="project" value="TreeGrafter"/>
</dbReference>
<dbReference type="PANTHER" id="PTHR45527">
    <property type="entry name" value="NONRIBOSOMAL PEPTIDE SYNTHETASE"/>
    <property type="match status" value="1"/>
</dbReference>
<dbReference type="PROSITE" id="PS00455">
    <property type="entry name" value="AMP_BINDING"/>
    <property type="match status" value="1"/>
</dbReference>